<organism evidence="2 3">
    <name type="scientific">Lupinus luteus</name>
    <name type="common">European yellow lupine</name>
    <dbReference type="NCBI Taxonomy" id="3873"/>
    <lineage>
        <taxon>Eukaryota</taxon>
        <taxon>Viridiplantae</taxon>
        <taxon>Streptophyta</taxon>
        <taxon>Embryophyta</taxon>
        <taxon>Tracheophyta</taxon>
        <taxon>Spermatophyta</taxon>
        <taxon>Magnoliopsida</taxon>
        <taxon>eudicotyledons</taxon>
        <taxon>Gunneridae</taxon>
        <taxon>Pentapetalae</taxon>
        <taxon>rosids</taxon>
        <taxon>fabids</taxon>
        <taxon>Fabales</taxon>
        <taxon>Fabaceae</taxon>
        <taxon>Papilionoideae</taxon>
        <taxon>50 kb inversion clade</taxon>
        <taxon>genistoids sensu lato</taxon>
        <taxon>core genistoids</taxon>
        <taxon>Genisteae</taxon>
        <taxon>Lupinus</taxon>
    </lineage>
</organism>
<evidence type="ECO:0000313" key="2">
    <source>
        <dbReference type="EMBL" id="CAL0310810.1"/>
    </source>
</evidence>
<feature type="domain" description="Reverse transcriptase Ty1/copia-type" evidence="1">
    <location>
        <begin position="13"/>
        <end position="108"/>
    </location>
</feature>
<evidence type="ECO:0000259" key="1">
    <source>
        <dbReference type="Pfam" id="PF07727"/>
    </source>
</evidence>
<comment type="caution">
    <text evidence="2">The sequence shown here is derived from an EMBL/GenBank/DDBJ whole genome shotgun (WGS) entry which is preliminary data.</text>
</comment>
<evidence type="ECO:0000313" key="3">
    <source>
        <dbReference type="Proteomes" id="UP001497480"/>
    </source>
</evidence>
<protein>
    <recommendedName>
        <fullName evidence="1">Reverse transcriptase Ty1/copia-type domain-containing protein</fullName>
    </recommendedName>
</protein>
<dbReference type="AlphaFoldDB" id="A0AAV1WN65"/>
<keyword evidence="3" id="KW-1185">Reference proteome</keyword>
<accession>A0AAV1WN65</accession>
<reference evidence="2 3" key="1">
    <citation type="submission" date="2024-03" db="EMBL/GenBank/DDBJ databases">
        <authorList>
            <person name="Martinez-Hernandez J."/>
        </authorList>
    </citation>
    <scope>NUCLEOTIDE SEQUENCE [LARGE SCALE GENOMIC DNA]</scope>
</reference>
<sequence>MGAMMEMEYIHKNQTWELVPFFLDKRAIECQRKPAISENEGEKFKVRLVAKMYSQQKGIDCNEIFSQVVRHTSIWAVLALVASRDMHLKHMVVKNAFLHGELEEKKLYDTTRRVQYRCTEPLGLQVEEVSIWVEAVSQKWYKSFDIYMLNLDYKRCEYDC</sequence>
<proteinExistence type="predicted"/>
<dbReference type="EMBL" id="CAXHTB010000008">
    <property type="protein sequence ID" value="CAL0310810.1"/>
    <property type="molecule type" value="Genomic_DNA"/>
</dbReference>
<dbReference type="Proteomes" id="UP001497480">
    <property type="component" value="Unassembled WGS sequence"/>
</dbReference>
<name>A0AAV1WN65_LUPLU</name>
<dbReference type="InterPro" id="IPR013103">
    <property type="entry name" value="RVT_2"/>
</dbReference>
<dbReference type="Pfam" id="PF07727">
    <property type="entry name" value="RVT_2"/>
    <property type="match status" value="1"/>
</dbReference>
<gene>
    <name evidence="2" type="ORF">LLUT_LOCUS11870</name>
</gene>